<sequence length="667" mass="74030">MGRGASGTRGTSGERGDAGRSTERVVIRVMADNIDDAAEEVIGFLKGVDTGSVIYFDGYFGWGASTILKAVVKRLKESPSLSGEAATRMGFGWDKIIHIDCSLWKSRRVLQKMIADELKLPQQVMAIFDKHDEEDDFEGVEQGSRDVISDVKWEILKALNNQKFMVVFHNGSGSYIDLWEYGVPVIKSVSGSVLWASGGRFPSPVMIRDDDAIMKSVGLSDVALSVFLPSKDDEEVQHTFKSLLYADAKEVARYIGLPNPVMSRMIVLECILYRALRGDDCSIDWGTHASNYWVCDGIIEATINGWRNAWEIANSLQMNMNIDLSESEIELIRDCGEQWVHSDRWVSANDLKGAAIQVPPEATSFFCSANISSRNNNATLVLEADKDAVDYRGVEKRHSNNSRNNGACFRKLWVLDLRHTNWYWLLSEDMMDEMVELRELNRRLAPMSCLSHSSHLVSPCSANTKVKSISFQGCARLESLLLTGLFQSLLELDISGTALKTLNLSAMQAPHLRRLFLLACGNLCAILWPQEEIELDVVRIDTTTTILAGEDKDTKEASHVKNVRFLDSLNVEISSDGFTVAGGHKVVSQEINSSAGSSEQQVQAQNLYTDDIVATVNDISSSQAVGAYRGVGDVPTKWMWTCPILSCQDLANCYIIIQDEKHSKVPQ</sequence>
<feature type="compositionally biased region" description="Basic and acidic residues" evidence="1">
    <location>
        <begin position="12"/>
        <end position="21"/>
    </location>
</feature>
<dbReference type="Proteomes" id="UP000324897">
    <property type="component" value="Chromosome 6"/>
</dbReference>
<accession>A0A5J9WSQ2</accession>
<dbReference type="AlphaFoldDB" id="A0A5J9WSQ2"/>
<dbReference type="SUPFAM" id="SSF52058">
    <property type="entry name" value="L domain-like"/>
    <property type="match status" value="1"/>
</dbReference>
<proteinExistence type="predicted"/>
<evidence type="ECO:0000256" key="1">
    <source>
        <dbReference type="SAM" id="MobiDB-lite"/>
    </source>
</evidence>
<evidence type="ECO:0000313" key="3">
    <source>
        <dbReference type="Proteomes" id="UP000324897"/>
    </source>
</evidence>
<evidence type="ECO:0000313" key="2">
    <source>
        <dbReference type="EMBL" id="TVU50906.1"/>
    </source>
</evidence>
<dbReference type="EMBL" id="RWGY01000002">
    <property type="protein sequence ID" value="TVU50906.1"/>
    <property type="molecule type" value="Genomic_DNA"/>
</dbReference>
<feature type="region of interest" description="Disordered" evidence="1">
    <location>
        <begin position="1"/>
        <end position="21"/>
    </location>
</feature>
<comment type="caution">
    <text evidence="2">The sequence shown here is derived from an EMBL/GenBank/DDBJ whole genome shotgun (WGS) entry which is preliminary data.</text>
</comment>
<organism evidence="2 3">
    <name type="scientific">Eragrostis curvula</name>
    <name type="common">weeping love grass</name>
    <dbReference type="NCBI Taxonomy" id="38414"/>
    <lineage>
        <taxon>Eukaryota</taxon>
        <taxon>Viridiplantae</taxon>
        <taxon>Streptophyta</taxon>
        <taxon>Embryophyta</taxon>
        <taxon>Tracheophyta</taxon>
        <taxon>Spermatophyta</taxon>
        <taxon>Magnoliopsida</taxon>
        <taxon>Liliopsida</taxon>
        <taxon>Poales</taxon>
        <taxon>Poaceae</taxon>
        <taxon>PACMAD clade</taxon>
        <taxon>Chloridoideae</taxon>
        <taxon>Eragrostideae</taxon>
        <taxon>Eragrostidinae</taxon>
        <taxon>Eragrostis</taxon>
    </lineage>
</organism>
<name>A0A5J9WSQ2_9POAL</name>
<gene>
    <name evidence="2" type="ORF">EJB05_02303</name>
</gene>
<feature type="non-terminal residue" evidence="2">
    <location>
        <position position="1"/>
    </location>
</feature>
<protein>
    <recommendedName>
        <fullName evidence="4">NB-ARC domain-containing protein</fullName>
    </recommendedName>
</protein>
<reference evidence="2 3" key="1">
    <citation type="journal article" date="2019" name="Sci. Rep.">
        <title>A high-quality genome of Eragrostis curvula grass provides insights into Poaceae evolution and supports new strategies to enhance forage quality.</title>
        <authorList>
            <person name="Carballo J."/>
            <person name="Santos B.A.C.M."/>
            <person name="Zappacosta D."/>
            <person name="Garbus I."/>
            <person name="Selva J.P."/>
            <person name="Gallo C.A."/>
            <person name="Diaz A."/>
            <person name="Albertini E."/>
            <person name="Caccamo M."/>
            <person name="Echenique V."/>
        </authorList>
    </citation>
    <scope>NUCLEOTIDE SEQUENCE [LARGE SCALE GENOMIC DNA]</scope>
    <source>
        <strain evidence="3">cv. Victoria</strain>
        <tissue evidence="2">Leaf</tissue>
    </source>
</reference>
<keyword evidence="3" id="KW-1185">Reference proteome</keyword>
<dbReference type="Gramene" id="TVU50906">
    <property type="protein sequence ID" value="TVU50906"/>
    <property type="gene ID" value="EJB05_02303"/>
</dbReference>
<evidence type="ECO:0008006" key="4">
    <source>
        <dbReference type="Google" id="ProtNLM"/>
    </source>
</evidence>
<feature type="non-terminal residue" evidence="2">
    <location>
        <position position="667"/>
    </location>
</feature>
<dbReference type="OrthoDB" id="695871at2759"/>